<sequence length="100" mass="10912">MATGFCSWRPLMAYSFCIAAGLLALQARPYTVSVGRAITCPDSSRLAAWRIALPSVIAISARLLSDRLPSSSFSFSNFTHDPPFVIILMPIVKLLLTVPR</sequence>
<name>A0A2M4DSK5_ANODA</name>
<reference evidence="2" key="1">
    <citation type="submission" date="2018-01" db="EMBL/GenBank/DDBJ databases">
        <title>An insight into the sialome of Amazonian anophelines.</title>
        <authorList>
            <person name="Ribeiro J.M."/>
            <person name="Scarpassa V."/>
            <person name="Calvo E."/>
        </authorList>
    </citation>
    <scope>NUCLEOTIDE SEQUENCE</scope>
</reference>
<evidence type="ECO:0000256" key="1">
    <source>
        <dbReference type="SAM" id="SignalP"/>
    </source>
</evidence>
<accession>A0A2M4DSK5</accession>
<dbReference type="AlphaFoldDB" id="A0A2M4DSK5"/>
<evidence type="ECO:0000313" key="2">
    <source>
        <dbReference type="EMBL" id="MBW80188.1"/>
    </source>
</evidence>
<dbReference type="EMBL" id="GGFL01016010">
    <property type="protein sequence ID" value="MBW80188.1"/>
    <property type="molecule type" value="Transcribed_RNA"/>
</dbReference>
<feature type="chain" id="PRO_5014727590" evidence="1">
    <location>
        <begin position="28"/>
        <end position="100"/>
    </location>
</feature>
<keyword evidence="1" id="KW-0732">Signal</keyword>
<organism evidence="2">
    <name type="scientific">Anopheles darlingi</name>
    <name type="common">Mosquito</name>
    <dbReference type="NCBI Taxonomy" id="43151"/>
    <lineage>
        <taxon>Eukaryota</taxon>
        <taxon>Metazoa</taxon>
        <taxon>Ecdysozoa</taxon>
        <taxon>Arthropoda</taxon>
        <taxon>Hexapoda</taxon>
        <taxon>Insecta</taxon>
        <taxon>Pterygota</taxon>
        <taxon>Neoptera</taxon>
        <taxon>Endopterygota</taxon>
        <taxon>Diptera</taxon>
        <taxon>Nematocera</taxon>
        <taxon>Culicoidea</taxon>
        <taxon>Culicidae</taxon>
        <taxon>Anophelinae</taxon>
        <taxon>Anopheles</taxon>
    </lineage>
</organism>
<feature type="signal peptide" evidence="1">
    <location>
        <begin position="1"/>
        <end position="27"/>
    </location>
</feature>
<proteinExistence type="predicted"/>
<protein>
    <submittedName>
        <fullName evidence="2">Putative secreted protein</fullName>
    </submittedName>
</protein>